<dbReference type="FunFam" id="2.60.40.10:FF:000008">
    <property type="entry name" value="roundabout homolog 2 isoform X2"/>
    <property type="match status" value="2"/>
</dbReference>
<evidence type="ECO:0000256" key="2">
    <source>
        <dbReference type="ARBA" id="ARBA00022473"/>
    </source>
</evidence>
<feature type="compositionally biased region" description="Polar residues" evidence="17">
    <location>
        <begin position="1123"/>
        <end position="1137"/>
    </location>
</feature>
<dbReference type="InterPro" id="IPR007110">
    <property type="entry name" value="Ig-like_dom"/>
</dbReference>
<dbReference type="FunFam" id="2.60.40.10:FF:000053">
    <property type="entry name" value="Roundabout guidance receptor 1"/>
    <property type="match status" value="1"/>
</dbReference>
<dbReference type="InterPro" id="IPR032986">
    <property type="entry name" value="Robo1_Ig-like3"/>
</dbReference>
<dbReference type="GO" id="GO:0006935">
    <property type="term" value="P:chemotaxis"/>
    <property type="evidence" value="ECO:0007669"/>
    <property type="project" value="UniProtKB-KW"/>
</dbReference>
<keyword evidence="7" id="KW-0677">Repeat</keyword>
<evidence type="ECO:0000256" key="10">
    <source>
        <dbReference type="ARBA" id="ARBA00022989"/>
    </source>
</evidence>
<dbReference type="SMART" id="SM00408">
    <property type="entry name" value="IGc2"/>
    <property type="match status" value="5"/>
</dbReference>
<feature type="domain" description="Fibronectin type-III" evidence="20">
    <location>
        <begin position="542"/>
        <end position="636"/>
    </location>
</feature>
<feature type="region of interest" description="Disordered" evidence="17">
    <location>
        <begin position="1218"/>
        <end position="1265"/>
    </location>
</feature>
<keyword evidence="4" id="KW-0597">Phosphoprotein</keyword>
<dbReference type="Pfam" id="PF13927">
    <property type="entry name" value="Ig_3"/>
    <property type="match status" value="3"/>
</dbReference>
<feature type="region of interest" description="Disordered" evidence="17">
    <location>
        <begin position="1288"/>
        <end position="1521"/>
    </location>
</feature>
<dbReference type="PROSITE" id="PS50853">
    <property type="entry name" value="FN3"/>
    <property type="match status" value="3"/>
</dbReference>
<evidence type="ECO:0000259" key="20">
    <source>
        <dbReference type="PROSITE" id="PS50853"/>
    </source>
</evidence>
<dbReference type="CDD" id="cd05725">
    <property type="entry name" value="IgI_3_Robo"/>
    <property type="match status" value="1"/>
</dbReference>
<proteinExistence type="inferred from homology"/>
<feature type="compositionally biased region" description="Basic residues" evidence="17">
    <location>
        <begin position="1328"/>
        <end position="1339"/>
    </location>
</feature>
<dbReference type="FunFam" id="2.60.40.10:FF:000043">
    <property type="entry name" value="roundabout homolog 2 isoform X2"/>
    <property type="match status" value="1"/>
</dbReference>
<evidence type="ECO:0000259" key="19">
    <source>
        <dbReference type="PROSITE" id="PS50835"/>
    </source>
</evidence>
<dbReference type="SUPFAM" id="SSF48726">
    <property type="entry name" value="Immunoglobulin"/>
    <property type="match status" value="5"/>
</dbReference>
<evidence type="ECO:0000256" key="6">
    <source>
        <dbReference type="ARBA" id="ARBA00022729"/>
    </source>
</evidence>
<dbReference type="GO" id="GO:0008046">
    <property type="term" value="F:axon guidance receptor activity"/>
    <property type="evidence" value="ECO:0007669"/>
    <property type="project" value="InterPro"/>
</dbReference>
<feature type="compositionally biased region" description="Low complexity" evidence="17">
    <location>
        <begin position="1252"/>
        <end position="1265"/>
    </location>
</feature>
<dbReference type="FunFam" id="2.60.40.10:FF:000026">
    <property type="entry name" value="roundabout homolog 2 isoform X1"/>
    <property type="match status" value="1"/>
</dbReference>
<dbReference type="InterPro" id="IPR003961">
    <property type="entry name" value="FN3_dom"/>
</dbReference>
<comment type="similarity">
    <text evidence="16">Belongs to the immunoglobulin superfamily. ROBO family.</text>
</comment>
<dbReference type="PANTHER" id="PTHR12231">
    <property type="entry name" value="CTX-RELATED TYPE I TRANSMEMBRANE PROTEIN"/>
    <property type="match status" value="1"/>
</dbReference>
<dbReference type="GO" id="GO:0051239">
    <property type="term" value="P:regulation of multicellular organismal process"/>
    <property type="evidence" value="ECO:0007669"/>
    <property type="project" value="UniProtKB-ARBA"/>
</dbReference>
<keyword evidence="12" id="KW-1015">Disulfide bond</keyword>
<keyword evidence="15" id="KW-0393">Immunoglobulin domain</keyword>
<feature type="compositionally biased region" description="Pro residues" evidence="17">
    <location>
        <begin position="1164"/>
        <end position="1175"/>
    </location>
</feature>
<feature type="compositionally biased region" description="Acidic residues" evidence="17">
    <location>
        <begin position="1095"/>
        <end position="1104"/>
    </location>
</feature>
<name>A0A672TWJ3_STRHB</name>
<feature type="domain" description="Ig-like" evidence="19">
    <location>
        <begin position="241"/>
        <end position="325"/>
    </location>
</feature>
<dbReference type="InterPro" id="IPR013783">
    <property type="entry name" value="Ig-like_fold"/>
</dbReference>
<feature type="domain" description="Ig-like" evidence="19">
    <location>
        <begin position="149"/>
        <end position="236"/>
    </location>
</feature>
<dbReference type="InterPro" id="IPR051170">
    <property type="entry name" value="Neural/epithelial_adhesion"/>
</dbReference>
<dbReference type="FunFam" id="2.60.40.10:FF:000058">
    <property type="entry name" value="roundabout homolog 2 isoform X3"/>
    <property type="match status" value="1"/>
</dbReference>
<protein>
    <submittedName>
        <fullName evidence="21">Roundabout guidance receptor 1</fullName>
    </submittedName>
</protein>
<feature type="compositionally biased region" description="Polar residues" evidence="17">
    <location>
        <begin position="1004"/>
        <end position="1013"/>
    </location>
</feature>
<dbReference type="Pfam" id="PF07679">
    <property type="entry name" value="I-set"/>
    <property type="match status" value="2"/>
</dbReference>
<feature type="domain" description="Fibronectin type-III" evidence="20">
    <location>
        <begin position="655"/>
        <end position="752"/>
    </location>
</feature>
<dbReference type="SMART" id="SM00406">
    <property type="entry name" value="IGv"/>
    <property type="match status" value="2"/>
</dbReference>
<evidence type="ECO:0000256" key="1">
    <source>
        <dbReference type="ARBA" id="ARBA00004479"/>
    </source>
</evidence>
<dbReference type="InterPro" id="IPR036179">
    <property type="entry name" value="Ig-like_dom_sf"/>
</dbReference>
<dbReference type="CDD" id="cd00063">
    <property type="entry name" value="FN3"/>
    <property type="match status" value="3"/>
</dbReference>
<evidence type="ECO:0000256" key="9">
    <source>
        <dbReference type="ARBA" id="ARBA00022902"/>
    </source>
</evidence>
<dbReference type="PROSITE" id="PS50835">
    <property type="entry name" value="IG_LIKE"/>
    <property type="match status" value="5"/>
</dbReference>
<keyword evidence="9" id="KW-0524">Neurogenesis</keyword>
<dbReference type="InterPro" id="IPR013098">
    <property type="entry name" value="Ig_I-set"/>
</dbReference>
<feature type="domain" description="Ig-like" evidence="19">
    <location>
        <begin position="330"/>
        <end position="425"/>
    </location>
</feature>
<feature type="region of interest" description="Disordered" evidence="17">
    <location>
        <begin position="1"/>
        <end position="46"/>
    </location>
</feature>
<feature type="compositionally biased region" description="Low complexity" evidence="17">
    <location>
        <begin position="1014"/>
        <end position="1030"/>
    </location>
</feature>
<dbReference type="CDD" id="cd07693">
    <property type="entry name" value="IgC_1_Robo"/>
    <property type="match status" value="1"/>
</dbReference>
<evidence type="ECO:0000256" key="12">
    <source>
        <dbReference type="ARBA" id="ARBA00023157"/>
    </source>
</evidence>
<keyword evidence="3" id="KW-0145">Chemotaxis</keyword>
<dbReference type="Proteomes" id="UP000472266">
    <property type="component" value="Unplaced"/>
</dbReference>
<keyword evidence="13" id="KW-0675">Receptor</keyword>
<dbReference type="GO" id="GO:0022603">
    <property type="term" value="P:regulation of anatomical structure morphogenesis"/>
    <property type="evidence" value="ECO:0007669"/>
    <property type="project" value="UniProtKB-ARBA"/>
</dbReference>
<dbReference type="CDD" id="cd05726">
    <property type="entry name" value="IgI_4_Robo"/>
    <property type="match status" value="1"/>
</dbReference>
<dbReference type="GeneTree" id="ENSGT00940000154477"/>
<feature type="domain" description="Ig-like" evidence="19">
    <location>
        <begin position="434"/>
        <end position="520"/>
    </location>
</feature>
<feature type="compositionally biased region" description="Acidic residues" evidence="17">
    <location>
        <begin position="1190"/>
        <end position="1203"/>
    </location>
</feature>
<reference evidence="21" key="2">
    <citation type="submission" date="2025-09" db="UniProtKB">
        <authorList>
            <consortium name="Ensembl"/>
        </authorList>
    </citation>
    <scope>IDENTIFICATION</scope>
</reference>
<feature type="domain" description="Fibronectin type-III" evidence="20">
    <location>
        <begin position="757"/>
        <end position="853"/>
    </location>
</feature>
<feature type="compositionally biased region" description="Acidic residues" evidence="17">
    <location>
        <begin position="1508"/>
        <end position="1521"/>
    </location>
</feature>
<dbReference type="GO" id="GO:0035385">
    <property type="term" value="P:Roundabout signaling pathway"/>
    <property type="evidence" value="ECO:0007669"/>
    <property type="project" value="InterPro"/>
</dbReference>
<feature type="compositionally biased region" description="Polar residues" evidence="17">
    <location>
        <begin position="1460"/>
        <end position="1470"/>
    </location>
</feature>
<dbReference type="SMART" id="SM00060">
    <property type="entry name" value="FN3"/>
    <property type="match status" value="3"/>
</dbReference>
<keyword evidence="8" id="KW-0221">Differentiation</keyword>
<dbReference type="GO" id="GO:0007417">
    <property type="term" value="P:central nervous system development"/>
    <property type="evidence" value="ECO:0007669"/>
    <property type="project" value="UniProtKB-ARBA"/>
</dbReference>
<reference evidence="21" key="1">
    <citation type="submission" date="2025-08" db="UniProtKB">
        <authorList>
            <consortium name="Ensembl"/>
        </authorList>
    </citation>
    <scope>IDENTIFICATION</scope>
</reference>
<gene>
    <name evidence="21" type="primary">ROBO1</name>
</gene>
<dbReference type="Pfam" id="PF00041">
    <property type="entry name" value="fn3"/>
    <property type="match status" value="3"/>
</dbReference>
<dbReference type="CDD" id="cd05724">
    <property type="entry name" value="IgI_2_Robo"/>
    <property type="match status" value="1"/>
</dbReference>
<keyword evidence="11 18" id="KW-0472">Membrane</keyword>
<keyword evidence="10 18" id="KW-1133">Transmembrane helix</keyword>
<feature type="transmembrane region" description="Helical" evidence="18">
    <location>
        <begin position="877"/>
        <end position="898"/>
    </location>
</feature>
<evidence type="ECO:0000256" key="5">
    <source>
        <dbReference type="ARBA" id="ARBA00022692"/>
    </source>
</evidence>
<evidence type="ECO:0000256" key="3">
    <source>
        <dbReference type="ARBA" id="ARBA00022500"/>
    </source>
</evidence>
<dbReference type="Gene3D" id="2.60.40.10">
    <property type="entry name" value="Immunoglobulins"/>
    <property type="match status" value="8"/>
</dbReference>
<dbReference type="InterPro" id="IPR013106">
    <property type="entry name" value="Ig_V-set"/>
</dbReference>
<feature type="region of interest" description="Disordered" evidence="17">
    <location>
        <begin position="985"/>
        <end position="1203"/>
    </location>
</feature>
<sequence length="1521" mass="166458">MRNKDCGRDSDDLERGNDNGTPLPTSDNGDNSLGYTGSRLRQEDFPPRIVEHPSDLIVSKGEPATLNCKAEGRPTPTIEWYKGGERVETDKDDPRSHRMLLPSGSLFFLRIVHGRKSRPDEGVYVCVARNYLGEAVSHNASLEVAILRDDFRQNPSDVMVAVGEPAVMECQPPRGHPEPTISWKKDGTPLDDKDERITIRGGKLMITYTRKNDAGKYVCVGTNMVGERESEVAELTVLERPSFVKRPSNLAVTVDDSAEFKCEARGDPVPTVRWRKDDGELPKARYEIRDDHTLKIRKVMAGDMGSYTCVAENMVGKAEASATLTVQEPPQFVVKPRDQVAALGRTVTFQCEATGNPQPAIFWRREGSQNLLFSYQPPQSSSRFSVSQTGDLTITNVQRSDVGYYICQTLNVAGSIITKAYLEVTDVIADRPPPVIRQGPVNQTVAVDGTLVLNCVATGTLMPTILWKKDGILISTQDSRIKQLETGALQIRYAKLGDTGRYTCIASTPSGEATWSAYIEVQEFGVPVQPPRPTDPNLIPSAPSKPEVTDVSRNTVTLSWQPNLNSGATPTSYIIEAFSHASGSSWQTVAENVKTESFAVKGLKPNAIYLFLVRAANAYGLSDPSQISDPVKTQDVPPTSQGVDHKQVQRELGDVVLHLHNPTILSSSSIEVHWTVDQQSQYIQGYKILYRPTSASYGESEWLIFEVRTPTKNSVIIPELKKGVNYEIKARPFFNEFQGADSEVKFAKTLEEAPSAPPQSVSVTKNDGNGTAIVVTWQPPPEDNQNGMVQEYKVWCLGNESRYHINKTVDGSTFSVVIPSLVPGIRYSVEVAASTGAGPGVKSDPQFIQLDSHGNPVSSEDQVSLAQQISDVVKQPAFIAGIGAACWIILMVFSIWLYRHRKKRNGLTSTYAGIRKVPSFTFTPTVTYQRGGEAVSSGGRPGLLNISEPATQPWLADTWPNTGNNHNDCSINCCTSGNGNSDSNLTTYSRPDYRVNDNIAPTIPYNQSYDQNTGGSYNSSDRGSSTSGSQGHKKGARTPKAPKQAGMNWADLLPPPPAHPPPHSNSEDYSLSVDESYDQEIPCPVPPARMYLQQDELEEEEEDERGPTPPVRGAASSPAAVSYSHQSTATLTPSPQEELQPMLQDCQEDLGHIQHQPDRRRQPVSPPPPPRPISPPHTYGYISGPLVSDMDTDAPEEEEDEADIEVAKMQSRRLLLRGLEQTPASSVGDLESSVTGSMINGWGSASEEDNISSGRSSVSSSDGSFFTDADFAQAVAAAAEYAGLKVARRQMQDAAGGRRHFHASHCPRPTSPVSTDSNMSAVVTQKVRPAKKQKHQPGHLRREVYTDDLPPPPVPPPAIKSPTAQSKSQLEVRPVMLPKLASIEARTDRSAERKGASYKGRDGVDGRQHSDVRTNSGERRESQEQQNDGKLRGNKAPKREGTPAKTHLLQEDILPYSRPTFPTSNNPRDPSSSSSMSSRGSGGRQRADQANIARRNVAEMQVLGTYEQGEEEEEEMEETES</sequence>
<evidence type="ECO:0000313" key="22">
    <source>
        <dbReference type="Proteomes" id="UP000472266"/>
    </source>
</evidence>
<keyword evidence="14" id="KW-0325">Glycoprotein</keyword>
<feature type="compositionally biased region" description="Pro residues" evidence="17">
    <location>
        <begin position="1349"/>
        <end position="1359"/>
    </location>
</feature>
<evidence type="ECO:0000256" key="7">
    <source>
        <dbReference type="ARBA" id="ARBA00022737"/>
    </source>
</evidence>
<feature type="domain" description="Ig-like" evidence="19">
    <location>
        <begin position="47"/>
        <end position="143"/>
    </location>
</feature>
<evidence type="ECO:0000256" key="13">
    <source>
        <dbReference type="ARBA" id="ARBA00023170"/>
    </source>
</evidence>
<evidence type="ECO:0000313" key="21">
    <source>
        <dbReference type="Ensembl" id="ENSSHBP00005006835.1"/>
    </source>
</evidence>
<accession>A0A672TWJ3</accession>
<organism evidence="21 22">
    <name type="scientific">Strigops habroptila</name>
    <name type="common">Kakapo</name>
    <dbReference type="NCBI Taxonomy" id="2489341"/>
    <lineage>
        <taxon>Eukaryota</taxon>
        <taxon>Metazoa</taxon>
        <taxon>Chordata</taxon>
        <taxon>Craniata</taxon>
        <taxon>Vertebrata</taxon>
        <taxon>Euteleostomi</taxon>
        <taxon>Archelosauria</taxon>
        <taxon>Archosauria</taxon>
        <taxon>Dinosauria</taxon>
        <taxon>Saurischia</taxon>
        <taxon>Theropoda</taxon>
        <taxon>Coelurosauria</taxon>
        <taxon>Aves</taxon>
        <taxon>Neognathae</taxon>
        <taxon>Neoaves</taxon>
        <taxon>Telluraves</taxon>
        <taxon>Australaves</taxon>
        <taxon>Psittaciformes</taxon>
        <taxon>Psittacidae</taxon>
        <taxon>Strigops</taxon>
    </lineage>
</organism>
<feature type="compositionally biased region" description="Polar residues" evidence="17">
    <location>
        <begin position="1311"/>
        <end position="1323"/>
    </location>
</feature>
<dbReference type="Ensembl" id="ENSSHBT00005008245.1">
    <property type="protein sequence ID" value="ENSSHBP00005006835.1"/>
    <property type="gene ID" value="ENSSHBG00005005908.1"/>
</dbReference>
<evidence type="ECO:0000256" key="17">
    <source>
        <dbReference type="SAM" id="MobiDB-lite"/>
    </source>
</evidence>
<dbReference type="InterPro" id="IPR003599">
    <property type="entry name" value="Ig_sub"/>
</dbReference>
<dbReference type="InterPro" id="IPR003598">
    <property type="entry name" value="Ig_sub2"/>
</dbReference>
<evidence type="ECO:0000256" key="18">
    <source>
        <dbReference type="SAM" id="Phobius"/>
    </source>
</evidence>
<feature type="compositionally biased region" description="Basic and acidic residues" evidence="17">
    <location>
        <begin position="1149"/>
        <end position="1161"/>
    </location>
</feature>
<keyword evidence="22" id="KW-1185">Reference proteome</keyword>
<dbReference type="GO" id="GO:0016199">
    <property type="term" value="P:axon midline choice point recognition"/>
    <property type="evidence" value="ECO:0007669"/>
    <property type="project" value="InterPro"/>
</dbReference>
<evidence type="ECO:0000256" key="16">
    <source>
        <dbReference type="ARBA" id="ARBA00061206"/>
    </source>
</evidence>
<dbReference type="PANTHER" id="PTHR12231:SF243">
    <property type="entry name" value="ROUNDABOUT HOMOLOG 1"/>
    <property type="match status" value="1"/>
</dbReference>
<dbReference type="FunFam" id="2.60.40.10:FF:000055">
    <property type="entry name" value="roundabout homolog 1 isoform X2"/>
    <property type="match status" value="1"/>
</dbReference>
<keyword evidence="6" id="KW-0732">Signal</keyword>
<evidence type="ECO:0000256" key="8">
    <source>
        <dbReference type="ARBA" id="ARBA00022782"/>
    </source>
</evidence>
<dbReference type="SUPFAM" id="SSF49265">
    <property type="entry name" value="Fibronectin type III"/>
    <property type="match status" value="2"/>
</dbReference>
<feature type="compositionally biased region" description="Basic and acidic residues" evidence="17">
    <location>
        <begin position="1385"/>
        <end position="1442"/>
    </location>
</feature>
<comment type="subcellular location">
    <subcellularLocation>
        <location evidence="1">Membrane</location>
        <topology evidence="1">Single-pass type I membrane protein</topology>
    </subcellularLocation>
</comment>
<evidence type="ECO:0000256" key="11">
    <source>
        <dbReference type="ARBA" id="ARBA00023136"/>
    </source>
</evidence>
<feature type="compositionally biased region" description="Basic and acidic residues" evidence="17">
    <location>
        <begin position="1"/>
        <end position="17"/>
    </location>
</feature>
<feature type="compositionally biased region" description="Polar residues" evidence="17">
    <location>
        <begin position="18"/>
        <end position="35"/>
    </location>
</feature>
<feature type="compositionally biased region" description="Pro residues" evidence="17">
    <location>
        <begin position="1053"/>
        <end position="1063"/>
    </location>
</feature>
<evidence type="ECO:0000256" key="15">
    <source>
        <dbReference type="ARBA" id="ARBA00023319"/>
    </source>
</evidence>
<dbReference type="SMART" id="SM00409">
    <property type="entry name" value="IG"/>
    <property type="match status" value="5"/>
</dbReference>
<keyword evidence="2" id="KW-0217">Developmental protein</keyword>
<dbReference type="InterPro" id="IPR036116">
    <property type="entry name" value="FN3_sf"/>
</dbReference>
<dbReference type="FunFam" id="2.60.40.10:FF:000065">
    <property type="entry name" value="roundabout homolog 1 isoform X3"/>
    <property type="match status" value="1"/>
</dbReference>
<evidence type="ECO:0000256" key="14">
    <source>
        <dbReference type="ARBA" id="ARBA00023180"/>
    </source>
</evidence>
<dbReference type="CDD" id="cd20952">
    <property type="entry name" value="IgI_5_Robo"/>
    <property type="match status" value="1"/>
</dbReference>
<keyword evidence="5 18" id="KW-0812">Transmembrane</keyword>
<dbReference type="GO" id="GO:0016020">
    <property type="term" value="C:membrane"/>
    <property type="evidence" value="ECO:0007669"/>
    <property type="project" value="UniProtKB-SubCell"/>
</dbReference>
<evidence type="ECO:0000256" key="4">
    <source>
        <dbReference type="ARBA" id="ARBA00022553"/>
    </source>
</evidence>